<keyword evidence="4 8" id="KW-0812">Transmembrane</keyword>
<evidence type="ECO:0000256" key="6">
    <source>
        <dbReference type="ARBA" id="ARBA00023136"/>
    </source>
</evidence>
<dbReference type="Pfam" id="PF00593">
    <property type="entry name" value="TonB_dep_Rec_b-barrel"/>
    <property type="match status" value="1"/>
</dbReference>
<dbReference type="InterPro" id="IPR037066">
    <property type="entry name" value="Plug_dom_sf"/>
</dbReference>
<dbReference type="Gene3D" id="2.170.130.10">
    <property type="entry name" value="TonB-dependent receptor, plug domain"/>
    <property type="match status" value="1"/>
</dbReference>
<dbReference type="InterPro" id="IPR013784">
    <property type="entry name" value="Carb-bd-like_fold"/>
</dbReference>
<dbReference type="GO" id="GO:0030246">
    <property type="term" value="F:carbohydrate binding"/>
    <property type="evidence" value="ECO:0007669"/>
    <property type="project" value="InterPro"/>
</dbReference>
<dbReference type="Proteomes" id="UP000650081">
    <property type="component" value="Unassembled WGS sequence"/>
</dbReference>
<dbReference type="SUPFAM" id="SSF49452">
    <property type="entry name" value="Starch-binding domain-like"/>
    <property type="match status" value="1"/>
</dbReference>
<dbReference type="Gene3D" id="2.40.170.20">
    <property type="entry name" value="TonB-dependent receptor, beta-barrel domain"/>
    <property type="match status" value="1"/>
</dbReference>
<evidence type="ECO:0000313" key="13">
    <source>
        <dbReference type="Proteomes" id="UP000650081"/>
    </source>
</evidence>
<evidence type="ECO:0000256" key="3">
    <source>
        <dbReference type="ARBA" id="ARBA00022452"/>
    </source>
</evidence>
<dbReference type="RefSeq" id="WP_187467264.1">
    <property type="nucleotide sequence ID" value="NZ_JACSIT010000120.1"/>
</dbReference>
<dbReference type="GO" id="GO:0009279">
    <property type="term" value="C:cell outer membrane"/>
    <property type="evidence" value="ECO:0007669"/>
    <property type="project" value="UniProtKB-SubCell"/>
</dbReference>
<keyword evidence="3 8" id="KW-1134">Transmembrane beta strand</keyword>
<dbReference type="Pfam" id="PF13715">
    <property type="entry name" value="CarbopepD_reg_2"/>
    <property type="match status" value="1"/>
</dbReference>
<dbReference type="InterPro" id="IPR036942">
    <property type="entry name" value="Beta-barrel_TonB_sf"/>
</dbReference>
<evidence type="ECO:0000259" key="11">
    <source>
        <dbReference type="Pfam" id="PF07715"/>
    </source>
</evidence>
<reference evidence="12" key="1">
    <citation type="submission" date="2020-08" db="EMBL/GenBank/DDBJ databases">
        <title>Lewinella bacteria from marine environments.</title>
        <authorList>
            <person name="Zhong Y."/>
        </authorList>
    </citation>
    <scope>NUCLEOTIDE SEQUENCE</scope>
    <source>
        <strain evidence="12">KCTC 42187</strain>
    </source>
</reference>
<keyword evidence="5 9" id="KW-0798">TonB box</keyword>
<comment type="subcellular location">
    <subcellularLocation>
        <location evidence="1 8">Cell outer membrane</location>
        <topology evidence="1 8">Multi-pass membrane protein</topology>
    </subcellularLocation>
</comment>
<evidence type="ECO:0000256" key="1">
    <source>
        <dbReference type="ARBA" id="ARBA00004571"/>
    </source>
</evidence>
<evidence type="ECO:0000256" key="4">
    <source>
        <dbReference type="ARBA" id="ARBA00022692"/>
    </source>
</evidence>
<dbReference type="InterPro" id="IPR010104">
    <property type="entry name" value="TonB_rcpt_bac"/>
</dbReference>
<feature type="domain" description="TonB-dependent receptor plug" evidence="11">
    <location>
        <begin position="138"/>
        <end position="241"/>
    </location>
</feature>
<keyword evidence="7 8" id="KW-0998">Cell outer membrane</keyword>
<keyword evidence="13" id="KW-1185">Reference proteome</keyword>
<dbReference type="AlphaFoldDB" id="A0A923TDU1"/>
<accession>A0A923TDU1</accession>
<proteinExistence type="inferred from homology"/>
<dbReference type="InterPro" id="IPR000531">
    <property type="entry name" value="Beta-barrel_TonB"/>
</dbReference>
<comment type="caution">
    <text evidence="12">The sequence shown here is derived from an EMBL/GenBank/DDBJ whole genome shotgun (WGS) entry which is preliminary data.</text>
</comment>
<gene>
    <name evidence="12" type="ORF">H9S92_13645</name>
</gene>
<dbReference type="SUPFAM" id="SSF56935">
    <property type="entry name" value="Porins"/>
    <property type="match status" value="1"/>
</dbReference>
<dbReference type="InterPro" id="IPR039426">
    <property type="entry name" value="TonB-dep_rcpt-like"/>
</dbReference>
<keyword evidence="6 8" id="KW-0472">Membrane</keyword>
<evidence type="ECO:0000256" key="5">
    <source>
        <dbReference type="ARBA" id="ARBA00023077"/>
    </source>
</evidence>
<dbReference type="NCBIfam" id="TIGR01782">
    <property type="entry name" value="TonB-Xanth-Caul"/>
    <property type="match status" value="1"/>
</dbReference>
<dbReference type="Pfam" id="PF07715">
    <property type="entry name" value="Plug"/>
    <property type="match status" value="1"/>
</dbReference>
<dbReference type="InterPro" id="IPR012910">
    <property type="entry name" value="Plug_dom"/>
</dbReference>
<comment type="similarity">
    <text evidence="8 9">Belongs to the TonB-dependent receptor family.</text>
</comment>
<evidence type="ECO:0000256" key="2">
    <source>
        <dbReference type="ARBA" id="ARBA00022448"/>
    </source>
</evidence>
<name>A0A923TDU1_9BACT</name>
<keyword evidence="2 8" id="KW-0813">Transport</keyword>
<feature type="domain" description="TonB-dependent receptor-like beta-barrel" evidence="10">
    <location>
        <begin position="471"/>
        <end position="968"/>
    </location>
</feature>
<dbReference type="EMBL" id="JACSIT010000120">
    <property type="protein sequence ID" value="MBC6995217.1"/>
    <property type="molecule type" value="Genomic_DNA"/>
</dbReference>
<dbReference type="PANTHER" id="PTHR40980:SF4">
    <property type="entry name" value="TONB-DEPENDENT RECEPTOR-LIKE BETA-BARREL DOMAIN-CONTAINING PROTEIN"/>
    <property type="match status" value="1"/>
</dbReference>
<dbReference type="PANTHER" id="PTHR40980">
    <property type="entry name" value="PLUG DOMAIN-CONTAINING PROTEIN"/>
    <property type="match status" value="1"/>
</dbReference>
<sequence length="1003" mass="111654">MSIRKGRFIHYGVFLLGFLGLGVASGIRAQGTGTLEGILTDGSLEEPLAFANVGITSLGLGTTTELNGSYVLDQVPAGTYTVAFSYLGYGTVEETVSITAGARATLNVTLRPDGVTMTEIVVSTQAVGQRAAINQQINSNTIVNVVSKERLQEMPDQNAAESVGRLPGVSIQRDGGEGQRVVVRGMSPRFSSITVNGVRVPSTDAQDRSVDLSMISPDALAGIELFKALRPDMDGDAIGGTVNFTARKAPSGREFDLRILKGYNDHQQSFLPFRGSFSASQRSKNEKLGAILTGNFQRADRSADGLNVDYSYDGIDPASGLFRVRVDNLRLIDQLETRDRLGGSLTLDWTPNTRNSIVFNSNYGRTNRDELRRRRSYRVEAAYQEYDIRQRSTNINLLSNTLDGDHKLGKGWRLKWLAAYAATAQRTPEELGLRFREQSAQRADIVINQGPDAVIPGFFNNLDETFVQVLEFNQTDTEESNTTGRVDLQYDFRIGGNSTGFFKTGLSYRATRRERDNGGLIIRPYLPAENVVVLEGDRDLFITDANGRALLVNFLGGGQIRPFLGGDYDFGPGTPEQRQGLRTPLGENIDLNAYNAFFNTNYQPGDALGYDSQLDMAKVRSFFERYRSVLDTNVIANQEDYAANEDIYGAYAMAQLNLGKAWMLMGGVRLEDTRQNYRSANAAPLDEDAGGSGFGALINQEASQGYAELLPMAHLRYKPSEWFDVRLAVTKSLARPNFLSLVPWERINNTDREINRGRPDLLHTTAWNYDAYVSFYNKFGLFTVGVFQKDFFDTDYIRTYIIRDPASRFRGYQVTEPENVPESSVRGLEFDLQANFASLPKPWRGLILGANLTLAKSQTSYPVSFIRRDTVFLDVPPFVQITTAAIDTLRSGRNVGQANTIANLTLGYELGRFSTRLSMLYQDNAFDRLGARGELDGFTARSVRWDYSLTYWVNKKRSWQIVANVNNISNQPEQSFVGNTSFLSESEFYGMTADLGLRFRWQK</sequence>
<evidence type="ECO:0000256" key="8">
    <source>
        <dbReference type="PROSITE-ProRule" id="PRU01360"/>
    </source>
</evidence>
<evidence type="ECO:0000256" key="7">
    <source>
        <dbReference type="ARBA" id="ARBA00023237"/>
    </source>
</evidence>
<dbReference type="Gene3D" id="2.60.40.1120">
    <property type="entry name" value="Carboxypeptidase-like, regulatory domain"/>
    <property type="match status" value="1"/>
</dbReference>
<protein>
    <submittedName>
        <fullName evidence="12">TonB-dependent receptor</fullName>
    </submittedName>
</protein>
<keyword evidence="12" id="KW-0675">Receptor</keyword>
<evidence type="ECO:0000313" key="12">
    <source>
        <dbReference type="EMBL" id="MBC6995217.1"/>
    </source>
</evidence>
<evidence type="ECO:0000259" key="10">
    <source>
        <dbReference type="Pfam" id="PF00593"/>
    </source>
</evidence>
<dbReference type="PROSITE" id="PS52016">
    <property type="entry name" value="TONB_DEPENDENT_REC_3"/>
    <property type="match status" value="1"/>
</dbReference>
<organism evidence="12 13">
    <name type="scientific">Neolewinella lacunae</name>
    <dbReference type="NCBI Taxonomy" id="1517758"/>
    <lineage>
        <taxon>Bacteria</taxon>
        <taxon>Pseudomonadati</taxon>
        <taxon>Bacteroidota</taxon>
        <taxon>Saprospiria</taxon>
        <taxon>Saprospirales</taxon>
        <taxon>Lewinellaceae</taxon>
        <taxon>Neolewinella</taxon>
    </lineage>
</organism>
<evidence type="ECO:0000256" key="9">
    <source>
        <dbReference type="RuleBase" id="RU003357"/>
    </source>
</evidence>